<dbReference type="Gene3D" id="3.40.50.1820">
    <property type="entry name" value="alpha/beta hydrolase"/>
    <property type="match status" value="1"/>
</dbReference>
<evidence type="ECO:0000313" key="2">
    <source>
        <dbReference type="EMBL" id="OJJ45190.1"/>
    </source>
</evidence>
<feature type="domain" description="AB hydrolase-1" evidence="1">
    <location>
        <begin position="16"/>
        <end position="88"/>
    </location>
</feature>
<gene>
    <name evidence="2" type="ORF">ASPZODRAFT_26563</name>
</gene>
<dbReference type="SUPFAM" id="SSF53474">
    <property type="entry name" value="alpha/beta-Hydrolases"/>
    <property type="match status" value="1"/>
</dbReference>
<protein>
    <recommendedName>
        <fullName evidence="1">AB hydrolase-1 domain-containing protein</fullName>
    </recommendedName>
</protein>
<reference evidence="3" key="1">
    <citation type="journal article" date="2017" name="Genome Biol.">
        <title>Comparative genomics reveals high biological diversity and specific adaptations in the industrially and medically important fungal genus Aspergillus.</title>
        <authorList>
            <person name="de Vries R.P."/>
            <person name="Riley R."/>
            <person name="Wiebenga A."/>
            <person name="Aguilar-Osorio G."/>
            <person name="Amillis S."/>
            <person name="Uchima C.A."/>
            <person name="Anderluh G."/>
            <person name="Asadollahi M."/>
            <person name="Askin M."/>
            <person name="Barry K."/>
            <person name="Battaglia E."/>
            <person name="Bayram O."/>
            <person name="Benocci T."/>
            <person name="Braus-Stromeyer S.A."/>
            <person name="Caldana C."/>
            <person name="Canovas D."/>
            <person name="Cerqueira G.C."/>
            <person name="Chen F."/>
            <person name="Chen W."/>
            <person name="Choi C."/>
            <person name="Clum A."/>
            <person name="Dos Santos R.A."/>
            <person name="Damasio A.R."/>
            <person name="Diallinas G."/>
            <person name="Emri T."/>
            <person name="Fekete E."/>
            <person name="Flipphi M."/>
            <person name="Freyberg S."/>
            <person name="Gallo A."/>
            <person name="Gournas C."/>
            <person name="Habgood R."/>
            <person name="Hainaut M."/>
            <person name="Harispe M.L."/>
            <person name="Henrissat B."/>
            <person name="Hilden K.S."/>
            <person name="Hope R."/>
            <person name="Hossain A."/>
            <person name="Karabika E."/>
            <person name="Karaffa L."/>
            <person name="Karanyi Z."/>
            <person name="Krasevec N."/>
            <person name="Kuo A."/>
            <person name="Kusch H."/>
            <person name="LaButti K."/>
            <person name="Lagendijk E.L."/>
            <person name="Lapidus A."/>
            <person name="Levasseur A."/>
            <person name="Lindquist E."/>
            <person name="Lipzen A."/>
            <person name="Logrieco A.F."/>
            <person name="MacCabe A."/>
            <person name="Maekelae M.R."/>
            <person name="Malavazi I."/>
            <person name="Melin P."/>
            <person name="Meyer V."/>
            <person name="Mielnichuk N."/>
            <person name="Miskei M."/>
            <person name="Molnar A.P."/>
            <person name="Mule G."/>
            <person name="Ngan C.Y."/>
            <person name="Orejas M."/>
            <person name="Orosz E."/>
            <person name="Ouedraogo J.P."/>
            <person name="Overkamp K.M."/>
            <person name="Park H.-S."/>
            <person name="Perrone G."/>
            <person name="Piumi F."/>
            <person name="Punt P.J."/>
            <person name="Ram A.F."/>
            <person name="Ramon A."/>
            <person name="Rauscher S."/>
            <person name="Record E."/>
            <person name="Riano-Pachon D.M."/>
            <person name="Robert V."/>
            <person name="Roehrig J."/>
            <person name="Ruller R."/>
            <person name="Salamov A."/>
            <person name="Salih N.S."/>
            <person name="Samson R.A."/>
            <person name="Sandor E."/>
            <person name="Sanguinetti M."/>
            <person name="Schuetze T."/>
            <person name="Sepcic K."/>
            <person name="Shelest E."/>
            <person name="Sherlock G."/>
            <person name="Sophianopoulou V."/>
            <person name="Squina F.M."/>
            <person name="Sun H."/>
            <person name="Susca A."/>
            <person name="Todd R.B."/>
            <person name="Tsang A."/>
            <person name="Unkles S.E."/>
            <person name="van de Wiele N."/>
            <person name="van Rossen-Uffink D."/>
            <person name="Oliveira J.V."/>
            <person name="Vesth T.C."/>
            <person name="Visser J."/>
            <person name="Yu J.-H."/>
            <person name="Zhou M."/>
            <person name="Andersen M.R."/>
            <person name="Archer D.B."/>
            <person name="Baker S.E."/>
            <person name="Benoit I."/>
            <person name="Brakhage A.A."/>
            <person name="Braus G.H."/>
            <person name="Fischer R."/>
            <person name="Frisvad J.C."/>
            <person name="Goldman G.H."/>
            <person name="Houbraken J."/>
            <person name="Oakley B."/>
            <person name="Pocsi I."/>
            <person name="Scazzocchio C."/>
            <person name="Seiboth B."/>
            <person name="vanKuyk P.A."/>
            <person name="Wortman J."/>
            <person name="Dyer P.S."/>
            <person name="Grigoriev I.V."/>
        </authorList>
    </citation>
    <scope>NUCLEOTIDE SEQUENCE [LARGE SCALE GENOMIC DNA]</scope>
    <source>
        <strain evidence="3">CBS 506.65</strain>
    </source>
</reference>
<dbReference type="EMBL" id="KV878345">
    <property type="protein sequence ID" value="OJJ45190.1"/>
    <property type="molecule type" value="Genomic_DNA"/>
</dbReference>
<organism evidence="2 3">
    <name type="scientific">Penicilliopsis zonata CBS 506.65</name>
    <dbReference type="NCBI Taxonomy" id="1073090"/>
    <lineage>
        <taxon>Eukaryota</taxon>
        <taxon>Fungi</taxon>
        <taxon>Dikarya</taxon>
        <taxon>Ascomycota</taxon>
        <taxon>Pezizomycotina</taxon>
        <taxon>Eurotiomycetes</taxon>
        <taxon>Eurotiomycetidae</taxon>
        <taxon>Eurotiales</taxon>
        <taxon>Aspergillaceae</taxon>
        <taxon>Penicilliopsis</taxon>
    </lineage>
</organism>
<evidence type="ECO:0000313" key="3">
    <source>
        <dbReference type="Proteomes" id="UP000184188"/>
    </source>
</evidence>
<dbReference type="Proteomes" id="UP000184188">
    <property type="component" value="Unassembled WGS sequence"/>
</dbReference>
<dbReference type="RefSeq" id="XP_022579700.1">
    <property type="nucleotide sequence ID" value="XM_022728056.1"/>
</dbReference>
<dbReference type="InterPro" id="IPR029058">
    <property type="entry name" value="AB_hydrolase_fold"/>
</dbReference>
<accession>A0A1L9SD91</accession>
<dbReference type="VEuPathDB" id="FungiDB:ASPZODRAFT_26563"/>
<proteinExistence type="predicted"/>
<sequence>MSNLINSLQLRKGPGYYILGHSWGGRIAAAFATAQPQGLQRLVLASGIPSSRTFLEGLQVIRGQLPSDVQLTIDEEEKRNNFDSARFKAAMDVFWCNYFCRADPFPPKELLPAFHHMGEDSTVRDTIAGNPH</sequence>
<dbReference type="OrthoDB" id="190201at2759"/>
<keyword evidence="3" id="KW-1185">Reference proteome</keyword>
<dbReference type="InterPro" id="IPR000073">
    <property type="entry name" value="AB_hydrolase_1"/>
</dbReference>
<evidence type="ECO:0000259" key="1">
    <source>
        <dbReference type="Pfam" id="PF00561"/>
    </source>
</evidence>
<dbReference type="AlphaFoldDB" id="A0A1L9SD91"/>
<dbReference type="GeneID" id="34614520"/>
<dbReference type="STRING" id="1073090.A0A1L9SD91"/>
<name>A0A1L9SD91_9EURO</name>
<dbReference type="Pfam" id="PF00561">
    <property type="entry name" value="Abhydrolase_1"/>
    <property type="match status" value="1"/>
</dbReference>